<evidence type="ECO:0000256" key="1">
    <source>
        <dbReference type="SAM" id="MobiDB-lite"/>
    </source>
</evidence>
<protein>
    <submittedName>
        <fullName evidence="2">Uncharacterized protein</fullName>
    </submittedName>
</protein>
<sequence length="868" mass="95924">MLDNVCLPINLDAFVLNKDVCDSGLYRIAPITQPDHVSLRLDNAVIQASCFGCLFHDILPHVDLHASQPALANPRISTSYSAPLKPLDLKNPKPEPKQTVAINQSRVGVYLHWSLPRGYRAGSSAAEPPKGSKSAGDARPNPVFRLVPNRWLVVRTLNKDTLSPAGADIPLVDAWVVESDRLRKVEELGGDVDLETDVSPYVSYDAADADKGSLLYSQAEKYIGIKTPLKDWSEDPNAPRVPLTIFNSSNPLFADYTIHNPNVFSMKDNFQYGPDKYLDHADCDYIVVGWHSKVADCPLGDNGILGTLEGRLQTFFCSLKDTTDQSIKGSKESTALICHGAIYGVSFDRDKKPTDIPAQRYAENFTDHVPMEPVAVGTTPLDSLLTFLQAHKMDKKDEERILGPGAPSIAESVLSLRELLYATEDDYDSRIKASDLIFSHDFKGSPGGFTWHYDKKKEKDGPPVPPSEVKDKDTHMSELDWLNRLSELQQHLDITERMLSVNRWSLFAEFFKYFSDAHNDNDRNDRLSKYRSNVKALYDNDTPTGSGVISTLERIKEGVEKEIRRITDESKPIVQARKIANDPFFTRTDPTITIAGIDSGWPAEYLSRIPIRFDSDIAAAPANGSITKLLEKKQLPDASGRNILPTIAKLLNEAASDGQRTGIGFRKWDGQPFCPVFIEWEAIYYNVDFSQWEVNLASSPLTSNNQPQVRYVNPEPLTGLPDPTADTRTVSGRILVLPQPSFALAAVVKQVFSTAGAALPTVLADPKAQDRLLDDLATKLKFVSGDLTGLTDCLLTLGTGSHVKPNMREQGKPVVPLKEAFELGAKIGLTEEHLVKIDGESGKTPFGTLVDFTAARYQPFKGVQHGQL</sequence>
<dbReference type="AlphaFoldDB" id="A0A9P8IG66"/>
<proteinExistence type="predicted"/>
<feature type="non-terminal residue" evidence="2">
    <location>
        <position position="868"/>
    </location>
</feature>
<reference evidence="2" key="1">
    <citation type="submission" date="2021-03" db="EMBL/GenBank/DDBJ databases">
        <title>Comparative genomics and phylogenomic investigation of the class Geoglossomycetes provide insights into ecological specialization and systematics.</title>
        <authorList>
            <person name="Melie T."/>
            <person name="Pirro S."/>
            <person name="Miller A.N."/>
            <person name="Quandt A."/>
        </authorList>
    </citation>
    <scope>NUCLEOTIDE SEQUENCE</scope>
    <source>
        <strain evidence="2">CAQ_001_2017</strain>
    </source>
</reference>
<keyword evidence="3" id="KW-1185">Reference proteome</keyword>
<feature type="region of interest" description="Disordered" evidence="1">
    <location>
        <begin position="453"/>
        <end position="473"/>
    </location>
</feature>
<gene>
    <name evidence="2" type="ORF">GP486_007185</name>
</gene>
<comment type="caution">
    <text evidence="2">The sequence shown here is derived from an EMBL/GenBank/DDBJ whole genome shotgun (WGS) entry which is preliminary data.</text>
</comment>
<evidence type="ECO:0000313" key="2">
    <source>
        <dbReference type="EMBL" id="KAH0551598.1"/>
    </source>
</evidence>
<evidence type="ECO:0000313" key="3">
    <source>
        <dbReference type="Proteomes" id="UP000750711"/>
    </source>
</evidence>
<accession>A0A9P8IG66</accession>
<dbReference type="EMBL" id="JAGHQM010001895">
    <property type="protein sequence ID" value="KAH0551598.1"/>
    <property type="molecule type" value="Genomic_DNA"/>
</dbReference>
<dbReference type="Proteomes" id="UP000750711">
    <property type="component" value="Unassembled WGS sequence"/>
</dbReference>
<feature type="region of interest" description="Disordered" evidence="1">
    <location>
        <begin position="121"/>
        <end position="141"/>
    </location>
</feature>
<name>A0A9P8IG66_9PEZI</name>
<organism evidence="2 3">
    <name type="scientific">Trichoglossum hirsutum</name>
    <dbReference type="NCBI Taxonomy" id="265104"/>
    <lineage>
        <taxon>Eukaryota</taxon>
        <taxon>Fungi</taxon>
        <taxon>Dikarya</taxon>
        <taxon>Ascomycota</taxon>
        <taxon>Pezizomycotina</taxon>
        <taxon>Geoglossomycetes</taxon>
        <taxon>Geoglossales</taxon>
        <taxon>Geoglossaceae</taxon>
        <taxon>Trichoglossum</taxon>
    </lineage>
</organism>